<dbReference type="RefSeq" id="WP_133314634.1">
    <property type="nucleotide sequence ID" value="NZ_SMTL01000001.1"/>
</dbReference>
<dbReference type="Proteomes" id="UP000295238">
    <property type="component" value="Unassembled WGS sequence"/>
</dbReference>
<gene>
    <name evidence="1" type="ORF">E2F50_03405</name>
</gene>
<protein>
    <submittedName>
        <fullName evidence="1">DUF1272 domain-containing protein</fullName>
    </submittedName>
</protein>
<accession>A0A4R5UMS1</accession>
<dbReference type="InterPro" id="IPR010696">
    <property type="entry name" value="DUF1272"/>
</dbReference>
<proteinExistence type="predicted"/>
<organism evidence="1 2">
    <name type="scientific">Rhizobium deserti</name>
    <dbReference type="NCBI Taxonomy" id="2547961"/>
    <lineage>
        <taxon>Bacteria</taxon>
        <taxon>Pseudomonadati</taxon>
        <taxon>Pseudomonadota</taxon>
        <taxon>Alphaproteobacteria</taxon>
        <taxon>Hyphomicrobiales</taxon>
        <taxon>Rhizobiaceae</taxon>
        <taxon>Rhizobium/Agrobacterium group</taxon>
        <taxon>Rhizobium</taxon>
    </lineage>
</organism>
<dbReference type="OrthoDB" id="9808883at2"/>
<reference evidence="1 2" key="1">
    <citation type="submission" date="2019-03" db="EMBL/GenBank/DDBJ databases">
        <title>Rhizobium sp. nov., an bacterium isolated from biocrust in Mu Us Desert.</title>
        <authorList>
            <person name="Lixiong L."/>
        </authorList>
    </citation>
    <scope>NUCLEOTIDE SEQUENCE [LARGE SCALE GENOMIC DNA]</scope>
    <source>
        <strain evidence="1 2">SPY-1</strain>
    </source>
</reference>
<dbReference type="Pfam" id="PF06906">
    <property type="entry name" value="DUF1272"/>
    <property type="match status" value="1"/>
</dbReference>
<evidence type="ECO:0000313" key="1">
    <source>
        <dbReference type="EMBL" id="TDK39185.1"/>
    </source>
</evidence>
<sequence length="83" mass="8970">MLELRPNCECCDKDLPPESREAMICTFECTFCVDCVTGTLAGVCPNCGGEFQRRPVRPVGKLVHNPASTKRVLKAEGCAPKAA</sequence>
<keyword evidence="2" id="KW-1185">Reference proteome</keyword>
<dbReference type="AlphaFoldDB" id="A0A4R5UMS1"/>
<name>A0A4R5UMS1_9HYPH</name>
<dbReference type="EMBL" id="SMTL01000001">
    <property type="protein sequence ID" value="TDK39185.1"/>
    <property type="molecule type" value="Genomic_DNA"/>
</dbReference>
<evidence type="ECO:0000313" key="2">
    <source>
        <dbReference type="Proteomes" id="UP000295238"/>
    </source>
</evidence>
<comment type="caution">
    <text evidence="1">The sequence shown here is derived from an EMBL/GenBank/DDBJ whole genome shotgun (WGS) entry which is preliminary data.</text>
</comment>